<dbReference type="EMBL" id="JARBDR010000286">
    <property type="protein sequence ID" value="KAJ8316661.1"/>
    <property type="molecule type" value="Genomic_DNA"/>
</dbReference>
<sequence>METFYLIDSIKVSVIVLTLSLTFASSQIGGNQQRPIGDLIENDLRLRELSDEMITFRAELTKQFEDFKNEYLIRVVTLETKLEMFTKQTNG</sequence>
<gene>
    <name evidence="1" type="ORF">KUTeg_005787</name>
</gene>
<name>A0ABQ9FKH6_TEGGR</name>
<reference evidence="1 2" key="1">
    <citation type="submission" date="2022-12" db="EMBL/GenBank/DDBJ databases">
        <title>Chromosome-level genome of Tegillarca granosa.</title>
        <authorList>
            <person name="Kim J."/>
        </authorList>
    </citation>
    <scope>NUCLEOTIDE SEQUENCE [LARGE SCALE GENOMIC DNA]</scope>
    <source>
        <strain evidence="1">Teg-2019</strain>
        <tissue evidence="1">Adductor muscle</tissue>
    </source>
</reference>
<proteinExistence type="predicted"/>
<evidence type="ECO:0000313" key="2">
    <source>
        <dbReference type="Proteomes" id="UP001217089"/>
    </source>
</evidence>
<evidence type="ECO:0000313" key="1">
    <source>
        <dbReference type="EMBL" id="KAJ8316661.1"/>
    </source>
</evidence>
<organism evidence="1 2">
    <name type="scientific">Tegillarca granosa</name>
    <name type="common">Malaysian cockle</name>
    <name type="synonym">Anadara granosa</name>
    <dbReference type="NCBI Taxonomy" id="220873"/>
    <lineage>
        <taxon>Eukaryota</taxon>
        <taxon>Metazoa</taxon>
        <taxon>Spiralia</taxon>
        <taxon>Lophotrochozoa</taxon>
        <taxon>Mollusca</taxon>
        <taxon>Bivalvia</taxon>
        <taxon>Autobranchia</taxon>
        <taxon>Pteriomorphia</taxon>
        <taxon>Arcoida</taxon>
        <taxon>Arcoidea</taxon>
        <taxon>Arcidae</taxon>
        <taxon>Tegillarca</taxon>
    </lineage>
</organism>
<protein>
    <submittedName>
        <fullName evidence="1">Uncharacterized protein</fullName>
    </submittedName>
</protein>
<keyword evidence="2" id="KW-1185">Reference proteome</keyword>
<comment type="caution">
    <text evidence="1">The sequence shown here is derived from an EMBL/GenBank/DDBJ whole genome shotgun (WGS) entry which is preliminary data.</text>
</comment>
<dbReference type="Proteomes" id="UP001217089">
    <property type="component" value="Unassembled WGS sequence"/>
</dbReference>
<accession>A0ABQ9FKH6</accession>